<keyword evidence="1 4" id="KW-0663">Pyridoxal phosphate</keyword>
<feature type="active site" description="Proton acceptor" evidence="3">
    <location>
        <position position="186"/>
    </location>
</feature>
<feature type="modified residue" description="N6-(pyridoxal phosphate)lysine" evidence="4">
    <location>
        <position position="186"/>
    </location>
</feature>
<evidence type="ECO:0000313" key="8">
    <source>
        <dbReference type="Proteomes" id="UP000461010"/>
    </source>
</evidence>
<gene>
    <name evidence="7" type="ORF">GBG18_09395</name>
    <name evidence="6" type="ORF">GBG19_04820</name>
</gene>
<dbReference type="GO" id="GO:0000271">
    <property type="term" value="P:polysaccharide biosynthetic process"/>
    <property type="evidence" value="ECO:0007669"/>
    <property type="project" value="TreeGrafter"/>
</dbReference>
<dbReference type="EMBL" id="WFKK01000009">
    <property type="protein sequence ID" value="KAB7889875.1"/>
    <property type="molecule type" value="Genomic_DNA"/>
</dbReference>
<evidence type="ECO:0000313" key="9">
    <source>
        <dbReference type="Proteomes" id="UP000472839"/>
    </source>
</evidence>
<evidence type="ECO:0000313" key="6">
    <source>
        <dbReference type="EMBL" id="KAB7889875.1"/>
    </source>
</evidence>
<evidence type="ECO:0000256" key="4">
    <source>
        <dbReference type="PIRSR" id="PIRSR000390-2"/>
    </source>
</evidence>
<dbReference type="RefSeq" id="WP_152190503.1">
    <property type="nucleotide sequence ID" value="NZ_WFKJ01000027.1"/>
</dbReference>
<evidence type="ECO:0000256" key="1">
    <source>
        <dbReference type="ARBA" id="ARBA00022898"/>
    </source>
</evidence>
<sequence>MKIDFANLQYQYQLYKTEIDEAISAVLNKSNYIMGEEVATLENSLQEFTKAKYAITCSNGTDALLLAMMALDIKPGDEIITTPFTFIATAETIAFLGATPVFVDIDEKTYNIDPSLIEEKITDKTKAIMPVSLYGQPSDMDAIASIADKHNLKVIIDGAQSFGSTFNGLTDSNLGDISTTSFFPAKPLGCFGDGGAVFTNNEELALKMKSLRVHGQSKRYHHKYIGMGGRLDTLQAAVLNVKIKHYPKDLSLRQEVASKYTKALENKTNLILPFVAPSATSAWAQYSVRVKNRDEVQAKLKEQEIPTAVHYPMPLHLQECFEYLGYKKGDFPVSEIVSGEIMSLPMNPYITNEEIDYISKNVISTDNIKLKKGKRCQMKIK</sequence>
<comment type="similarity">
    <text evidence="2 5">Belongs to the DegT/DnrJ/EryC1 family.</text>
</comment>
<protein>
    <submittedName>
        <fullName evidence="6">Aminotransferase class V-fold PLP-dependent enzyme</fullName>
    </submittedName>
</protein>
<dbReference type="InterPro" id="IPR015422">
    <property type="entry name" value="PyrdxlP-dep_Trfase_small"/>
</dbReference>
<reference evidence="8 9" key="1">
    <citation type="submission" date="2019-10" db="EMBL/GenBank/DDBJ databases">
        <title>Poseidonibacter ostreae sp. nov., isolated from the gut of the Ostrea denselamellosa.</title>
        <authorList>
            <person name="Choi A."/>
        </authorList>
    </citation>
    <scope>NUCLEOTIDE SEQUENCE [LARGE SCALE GENOMIC DNA]</scope>
    <source>
        <strain evidence="6 9">SJOD-M-33</strain>
        <strain evidence="7 8">SJOD-M-5</strain>
    </source>
</reference>
<evidence type="ECO:0000313" key="7">
    <source>
        <dbReference type="EMBL" id="KAB7890196.1"/>
    </source>
</evidence>
<dbReference type="Gene3D" id="3.40.640.10">
    <property type="entry name" value="Type I PLP-dependent aspartate aminotransferase-like (Major domain)"/>
    <property type="match status" value="1"/>
</dbReference>
<dbReference type="EMBL" id="WFKJ01000027">
    <property type="protein sequence ID" value="KAB7890196.1"/>
    <property type="molecule type" value="Genomic_DNA"/>
</dbReference>
<evidence type="ECO:0000256" key="5">
    <source>
        <dbReference type="RuleBase" id="RU004508"/>
    </source>
</evidence>
<dbReference type="GO" id="GO:0008483">
    <property type="term" value="F:transaminase activity"/>
    <property type="evidence" value="ECO:0007669"/>
    <property type="project" value="UniProtKB-KW"/>
</dbReference>
<dbReference type="PIRSF" id="PIRSF000390">
    <property type="entry name" value="PLP_StrS"/>
    <property type="match status" value="1"/>
</dbReference>
<dbReference type="Pfam" id="PF01041">
    <property type="entry name" value="DegT_DnrJ_EryC1"/>
    <property type="match status" value="1"/>
</dbReference>
<dbReference type="SUPFAM" id="SSF53383">
    <property type="entry name" value="PLP-dependent transferases"/>
    <property type="match status" value="1"/>
</dbReference>
<dbReference type="InterPro" id="IPR015424">
    <property type="entry name" value="PyrdxlP-dep_Trfase"/>
</dbReference>
<dbReference type="InterPro" id="IPR000653">
    <property type="entry name" value="DegT/StrS_aminotransferase"/>
</dbReference>
<dbReference type="GO" id="GO:0030170">
    <property type="term" value="F:pyridoxal phosphate binding"/>
    <property type="evidence" value="ECO:0007669"/>
    <property type="project" value="UniProtKB-ARBA"/>
</dbReference>
<comment type="caution">
    <text evidence="6">The sequence shown here is derived from an EMBL/GenBank/DDBJ whole genome shotgun (WGS) entry which is preliminary data.</text>
</comment>
<accession>A0A6L4WVP1</accession>
<dbReference type="Gene3D" id="3.90.1150.10">
    <property type="entry name" value="Aspartate Aminotransferase, domain 1"/>
    <property type="match status" value="1"/>
</dbReference>
<keyword evidence="8" id="KW-1185">Reference proteome</keyword>
<organism evidence="6 9">
    <name type="scientific">Poseidonibacter ostreae</name>
    <dbReference type="NCBI Taxonomy" id="2654171"/>
    <lineage>
        <taxon>Bacteria</taxon>
        <taxon>Pseudomonadati</taxon>
        <taxon>Campylobacterota</taxon>
        <taxon>Epsilonproteobacteria</taxon>
        <taxon>Campylobacterales</taxon>
        <taxon>Arcobacteraceae</taxon>
        <taxon>Poseidonibacter</taxon>
    </lineage>
</organism>
<dbReference type="Proteomes" id="UP000472839">
    <property type="component" value="Unassembled WGS sequence"/>
</dbReference>
<dbReference type="CDD" id="cd00616">
    <property type="entry name" value="AHBA_syn"/>
    <property type="match status" value="1"/>
</dbReference>
<evidence type="ECO:0000256" key="3">
    <source>
        <dbReference type="PIRSR" id="PIRSR000390-1"/>
    </source>
</evidence>
<dbReference type="AlphaFoldDB" id="A0A6L4WVP1"/>
<dbReference type="PANTHER" id="PTHR30244">
    <property type="entry name" value="TRANSAMINASE"/>
    <property type="match status" value="1"/>
</dbReference>
<evidence type="ECO:0000256" key="2">
    <source>
        <dbReference type="ARBA" id="ARBA00037999"/>
    </source>
</evidence>
<dbReference type="InterPro" id="IPR015421">
    <property type="entry name" value="PyrdxlP-dep_Trfase_major"/>
</dbReference>
<dbReference type="Proteomes" id="UP000461010">
    <property type="component" value="Unassembled WGS sequence"/>
</dbReference>
<keyword evidence="6" id="KW-0032">Aminotransferase</keyword>
<keyword evidence="6" id="KW-0808">Transferase</keyword>
<name>A0A6L4WVP1_9BACT</name>
<dbReference type="FunFam" id="3.40.640.10:FF:000089">
    <property type="entry name" value="Aminotransferase, DegT/DnrJ/EryC1/StrS family"/>
    <property type="match status" value="1"/>
</dbReference>
<proteinExistence type="inferred from homology"/>
<dbReference type="PANTHER" id="PTHR30244:SF42">
    <property type="entry name" value="UDP-2-ACETAMIDO-2-DEOXY-3-OXO-D-GLUCURONATE AMINOTRANSFERASE"/>
    <property type="match status" value="1"/>
</dbReference>